<dbReference type="SUPFAM" id="SSF56281">
    <property type="entry name" value="Metallo-hydrolase/oxidoreductase"/>
    <property type="match status" value="1"/>
</dbReference>
<dbReference type="Pfam" id="PF00753">
    <property type="entry name" value="Lactamase_B"/>
    <property type="match status" value="1"/>
</dbReference>
<keyword evidence="4" id="KW-0862">Zinc</keyword>
<evidence type="ECO:0000256" key="3">
    <source>
        <dbReference type="ARBA" id="ARBA00022801"/>
    </source>
</evidence>
<reference evidence="6 7" key="1">
    <citation type="submission" date="2016-10" db="EMBL/GenBank/DDBJ databases">
        <authorList>
            <person name="de Groot N.N."/>
        </authorList>
    </citation>
    <scope>NUCLEOTIDE SEQUENCE [LARGE SCALE GENOMIC DNA]</scope>
    <source>
        <strain evidence="6 7">SLAS-1</strain>
    </source>
</reference>
<dbReference type="PANTHER" id="PTHR46233:SF3">
    <property type="entry name" value="HYDROXYACYLGLUTATHIONE HYDROLASE GLOC"/>
    <property type="match status" value="1"/>
</dbReference>
<evidence type="ECO:0000259" key="5">
    <source>
        <dbReference type="SMART" id="SM00849"/>
    </source>
</evidence>
<dbReference type="CDD" id="cd06262">
    <property type="entry name" value="metallo-hydrolase-like_MBL-fold"/>
    <property type="match status" value="1"/>
</dbReference>
<keyword evidence="3" id="KW-0378">Hydrolase</keyword>
<evidence type="ECO:0000256" key="2">
    <source>
        <dbReference type="ARBA" id="ARBA00022723"/>
    </source>
</evidence>
<dbReference type="Gene3D" id="3.60.15.10">
    <property type="entry name" value="Ribonuclease Z/Hydroxyacylglutathione hydrolase-like"/>
    <property type="match status" value="1"/>
</dbReference>
<evidence type="ECO:0000256" key="1">
    <source>
        <dbReference type="ARBA" id="ARBA00001947"/>
    </source>
</evidence>
<dbReference type="InterPro" id="IPR051453">
    <property type="entry name" value="MBL_Glyoxalase_II"/>
</dbReference>
<keyword evidence="7" id="KW-1185">Reference proteome</keyword>
<dbReference type="OrthoDB" id="9802248at2"/>
<dbReference type="PANTHER" id="PTHR46233">
    <property type="entry name" value="HYDROXYACYLGLUTATHIONE HYDROLASE GLOC"/>
    <property type="match status" value="1"/>
</dbReference>
<keyword evidence="2" id="KW-0479">Metal-binding</keyword>
<evidence type="ECO:0000256" key="4">
    <source>
        <dbReference type="ARBA" id="ARBA00022833"/>
    </source>
</evidence>
<dbReference type="RefSeq" id="WP_089758519.1">
    <property type="nucleotide sequence ID" value="NZ_FNGO01000004.1"/>
</dbReference>
<proteinExistence type="predicted"/>
<dbReference type="SMART" id="SM00849">
    <property type="entry name" value="Lactamase_B"/>
    <property type="match status" value="1"/>
</dbReference>
<evidence type="ECO:0000313" key="6">
    <source>
        <dbReference type="EMBL" id="SDL39879.1"/>
    </source>
</evidence>
<accession>A0A1G9JQS2</accession>
<name>A0A1G9JQS2_9FIRM</name>
<feature type="domain" description="Metallo-beta-lactamase" evidence="5">
    <location>
        <begin position="12"/>
        <end position="191"/>
    </location>
</feature>
<dbReference type="Proteomes" id="UP000199476">
    <property type="component" value="Unassembled WGS sequence"/>
</dbReference>
<dbReference type="GO" id="GO:0016787">
    <property type="term" value="F:hydrolase activity"/>
    <property type="evidence" value="ECO:0007669"/>
    <property type="project" value="UniProtKB-KW"/>
</dbReference>
<dbReference type="GO" id="GO:0046872">
    <property type="term" value="F:metal ion binding"/>
    <property type="evidence" value="ECO:0007669"/>
    <property type="project" value="UniProtKB-KW"/>
</dbReference>
<protein>
    <submittedName>
        <fullName evidence="6">Glyoxylase, beta-lactamase superfamily II</fullName>
    </submittedName>
</protein>
<dbReference type="InterPro" id="IPR036866">
    <property type="entry name" value="RibonucZ/Hydroxyglut_hydro"/>
</dbReference>
<gene>
    <name evidence="6" type="ORF">SAMN04488692_10465</name>
</gene>
<dbReference type="AlphaFoldDB" id="A0A1G9JQS2"/>
<dbReference type="InterPro" id="IPR001279">
    <property type="entry name" value="Metallo-B-lactamas"/>
</dbReference>
<comment type="cofactor">
    <cofactor evidence="1">
        <name>Zn(2+)</name>
        <dbReference type="ChEBI" id="CHEBI:29105"/>
    </cofactor>
</comment>
<dbReference type="STRING" id="321763.SAMN04488692_10465"/>
<evidence type="ECO:0000313" key="7">
    <source>
        <dbReference type="Proteomes" id="UP000199476"/>
    </source>
</evidence>
<organism evidence="6 7">
    <name type="scientific">Halarsenatibacter silvermanii</name>
    <dbReference type="NCBI Taxonomy" id="321763"/>
    <lineage>
        <taxon>Bacteria</taxon>
        <taxon>Bacillati</taxon>
        <taxon>Bacillota</taxon>
        <taxon>Clostridia</taxon>
        <taxon>Halanaerobiales</taxon>
        <taxon>Halarsenatibacteraceae</taxon>
        <taxon>Halarsenatibacter</taxon>
    </lineage>
</organism>
<sequence length="209" mass="23385">MHIEKLQLGRNATNCYIVDCDNQGLIIDPGSEDSAKRIMEKITEREYDYKYIVNTHGHFDHIGANAVLKDELDLEIAAHKEAASALTDPEKNSSHLINKKVISPPADRLLSEGENIEAGDCKFEIYHTPGHSPGSIVLFEPGEEVLFSGDVIFRGGIGRTDLPAGDSSELKESLERIKKLFPLNTRVFPGHGPETTLKDFYDYVYHQIY</sequence>
<dbReference type="EMBL" id="FNGO01000004">
    <property type="protein sequence ID" value="SDL39879.1"/>
    <property type="molecule type" value="Genomic_DNA"/>
</dbReference>